<protein>
    <submittedName>
        <fullName evidence="1">Uncharacterized protein</fullName>
    </submittedName>
</protein>
<dbReference type="EMBL" id="KK198761">
    <property type="protein sequence ID" value="KCW56104.1"/>
    <property type="molecule type" value="Genomic_DNA"/>
</dbReference>
<name>A0A059AQQ9_EUCGR</name>
<gene>
    <name evidence="1" type="ORF">EUGRSUZ_I01858</name>
</gene>
<dbReference type="AlphaFoldDB" id="A0A059AQQ9"/>
<sequence>MKCCFVYKKEIQISNVILNPNPVGVGESLDKAFIPVLLAQASSQMSMPGMSFQKDSCLLEVKVGHGYTLYSDLSSRERISYA</sequence>
<evidence type="ECO:0000313" key="1">
    <source>
        <dbReference type="EMBL" id="KCW56104.1"/>
    </source>
</evidence>
<dbReference type="Gramene" id="KCW56104">
    <property type="protein sequence ID" value="KCW56104"/>
    <property type="gene ID" value="EUGRSUZ_I01858"/>
</dbReference>
<accession>A0A059AQQ9</accession>
<reference evidence="1" key="1">
    <citation type="submission" date="2013-07" db="EMBL/GenBank/DDBJ databases">
        <title>The genome of Eucalyptus grandis.</title>
        <authorList>
            <person name="Schmutz J."/>
            <person name="Hayes R."/>
            <person name="Myburg A."/>
            <person name="Tuskan G."/>
            <person name="Grattapaglia D."/>
            <person name="Rokhsar D.S."/>
        </authorList>
    </citation>
    <scope>NUCLEOTIDE SEQUENCE</scope>
    <source>
        <tissue evidence="1">Leaf extractions</tissue>
    </source>
</reference>
<dbReference type="InParanoid" id="A0A059AQQ9"/>
<proteinExistence type="predicted"/>
<organism evidence="1">
    <name type="scientific">Eucalyptus grandis</name>
    <name type="common">Flooded gum</name>
    <dbReference type="NCBI Taxonomy" id="71139"/>
    <lineage>
        <taxon>Eukaryota</taxon>
        <taxon>Viridiplantae</taxon>
        <taxon>Streptophyta</taxon>
        <taxon>Embryophyta</taxon>
        <taxon>Tracheophyta</taxon>
        <taxon>Spermatophyta</taxon>
        <taxon>Magnoliopsida</taxon>
        <taxon>eudicotyledons</taxon>
        <taxon>Gunneridae</taxon>
        <taxon>Pentapetalae</taxon>
        <taxon>rosids</taxon>
        <taxon>malvids</taxon>
        <taxon>Myrtales</taxon>
        <taxon>Myrtaceae</taxon>
        <taxon>Myrtoideae</taxon>
        <taxon>Eucalypteae</taxon>
        <taxon>Eucalyptus</taxon>
    </lineage>
</organism>